<dbReference type="PANTHER" id="PTHR24292">
    <property type="entry name" value="CYTOCHROME P450"/>
    <property type="match status" value="1"/>
</dbReference>
<keyword evidence="15" id="KW-1133">Transmembrane helix</keyword>
<dbReference type="SUPFAM" id="SSF48264">
    <property type="entry name" value="Cytochrome P450"/>
    <property type="match status" value="1"/>
</dbReference>
<dbReference type="Pfam" id="PF00067">
    <property type="entry name" value="p450"/>
    <property type="match status" value="1"/>
</dbReference>
<feature type="binding site" description="axial binding residue" evidence="13">
    <location>
        <position position="435"/>
    </location>
    <ligand>
        <name>heme</name>
        <dbReference type="ChEBI" id="CHEBI:30413"/>
    </ligand>
    <ligandPart>
        <name>Fe</name>
        <dbReference type="ChEBI" id="CHEBI:18248"/>
    </ligandPart>
</feature>
<evidence type="ECO:0000256" key="15">
    <source>
        <dbReference type="SAM" id="Phobius"/>
    </source>
</evidence>
<evidence type="ECO:0000256" key="14">
    <source>
        <dbReference type="RuleBase" id="RU000461"/>
    </source>
</evidence>
<dbReference type="PRINTS" id="PR00385">
    <property type="entry name" value="P450"/>
</dbReference>
<feature type="transmembrane region" description="Helical" evidence="15">
    <location>
        <begin position="6"/>
        <end position="24"/>
    </location>
</feature>
<keyword evidence="11 14" id="KW-0503">Monooxygenase</keyword>
<sequence>MFDFLNQWVVVGIISVISWLFFYIKQKQSYWERQGVKGPKPLFLLGNVGFSKPITDNLIDNYTKYGKVYGTYQGTNPHLVVGEPELLRQICVKDFHIFPQGFEQNYLGPVERNFLTALYGEKWKRMRSTLSPTFTTGKMKKMFDLIKICNQEAQKELVKLTSSKDPDFDPKYFWGRYNLDVITKCCFATSFDVYNSSDDEILRHFVEVFEPNKLKIFILLTAPKWVSRMMKISGSSTESLDYLKQLTLPIIEQRKKGNYKGNDFLQLLIDAEVVSKEGEELKGEAKKLSPDEIVSSAVIFLIAGYETTSTLLTWACYRLATNPDIQEKLYQEVSQANIEDYEVLQDLPYLDAVISETLRIDSPILLFQRVPHSDYILPGTDIKIQKGTVVTIPVYAMHHDPENYPEPEVFDPNRFLEGSPKPFTFLPFGAGPRTCIGMRFALINAKLSLASLVRNYQLFSNEKTPSKIEHVIGAVIKTAKTLTLGIKPRC</sequence>
<evidence type="ECO:0000256" key="1">
    <source>
        <dbReference type="ARBA" id="ARBA00001971"/>
    </source>
</evidence>
<dbReference type="FunFam" id="1.10.630.10:FF:000042">
    <property type="entry name" value="Cytochrome P450"/>
    <property type="match status" value="1"/>
</dbReference>
<keyword evidence="15" id="KW-0812">Transmembrane</keyword>
<dbReference type="GO" id="GO:0005506">
    <property type="term" value="F:iron ion binding"/>
    <property type="evidence" value="ECO:0007669"/>
    <property type="project" value="InterPro"/>
</dbReference>
<dbReference type="GO" id="GO:0016705">
    <property type="term" value="F:oxidoreductase activity, acting on paired donors, with incorporation or reduction of molecular oxygen"/>
    <property type="evidence" value="ECO:0007669"/>
    <property type="project" value="InterPro"/>
</dbReference>
<dbReference type="GO" id="GO:0004497">
    <property type="term" value="F:monooxygenase activity"/>
    <property type="evidence" value="ECO:0007669"/>
    <property type="project" value="UniProtKB-KW"/>
</dbReference>
<evidence type="ECO:0000256" key="8">
    <source>
        <dbReference type="ARBA" id="ARBA00022848"/>
    </source>
</evidence>
<dbReference type="AlphaFoldDB" id="A0A5B9R369"/>
<evidence type="ECO:0000256" key="2">
    <source>
        <dbReference type="ARBA" id="ARBA00004174"/>
    </source>
</evidence>
<evidence type="ECO:0000256" key="4">
    <source>
        <dbReference type="ARBA" id="ARBA00010617"/>
    </source>
</evidence>
<dbReference type="CDD" id="cd11055">
    <property type="entry name" value="CYP3A-like"/>
    <property type="match status" value="1"/>
</dbReference>
<keyword evidence="8" id="KW-0492">Microsome</keyword>
<dbReference type="GO" id="GO:0020037">
    <property type="term" value="F:heme binding"/>
    <property type="evidence" value="ECO:0007669"/>
    <property type="project" value="InterPro"/>
</dbReference>
<evidence type="ECO:0000256" key="9">
    <source>
        <dbReference type="ARBA" id="ARBA00023002"/>
    </source>
</evidence>
<evidence type="ECO:0000256" key="3">
    <source>
        <dbReference type="ARBA" id="ARBA00004406"/>
    </source>
</evidence>
<dbReference type="InterPro" id="IPR050476">
    <property type="entry name" value="Insect_CytP450_Detox"/>
</dbReference>
<evidence type="ECO:0000256" key="11">
    <source>
        <dbReference type="ARBA" id="ARBA00023033"/>
    </source>
</evidence>
<comment type="similarity">
    <text evidence="4 14">Belongs to the cytochrome P450 family.</text>
</comment>
<keyword evidence="10 13" id="KW-0408">Iron</keyword>
<name>A0A5B9R369_TETCI</name>
<accession>A0A5B9R369</accession>
<comment type="cofactor">
    <cofactor evidence="1 13">
        <name>heme</name>
        <dbReference type="ChEBI" id="CHEBI:30413"/>
    </cofactor>
</comment>
<evidence type="ECO:0000313" key="16">
    <source>
        <dbReference type="EMBL" id="QEG47549.1"/>
    </source>
</evidence>
<evidence type="ECO:0000256" key="7">
    <source>
        <dbReference type="ARBA" id="ARBA00022824"/>
    </source>
</evidence>
<organism evidence="16">
    <name type="scientific">Tetranychus cinnabarinus</name>
    <name type="common">Carmine spider mite</name>
    <name type="synonym">Acarus cinnabarinus</name>
    <dbReference type="NCBI Taxonomy" id="93129"/>
    <lineage>
        <taxon>Eukaryota</taxon>
        <taxon>Metazoa</taxon>
        <taxon>Ecdysozoa</taxon>
        <taxon>Arthropoda</taxon>
        <taxon>Chelicerata</taxon>
        <taxon>Arachnida</taxon>
        <taxon>Acari</taxon>
        <taxon>Acariformes</taxon>
        <taxon>Trombidiformes</taxon>
        <taxon>Prostigmata</taxon>
        <taxon>Eleutherengona</taxon>
        <taxon>Raphignathae</taxon>
        <taxon>Tetranychoidea</taxon>
        <taxon>Tetranychidae</taxon>
        <taxon>Tetranychus</taxon>
    </lineage>
</organism>
<dbReference type="InterPro" id="IPR002401">
    <property type="entry name" value="Cyt_P450_E_grp-I"/>
</dbReference>
<evidence type="ECO:0000256" key="13">
    <source>
        <dbReference type="PIRSR" id="PIRSR602401-1"/>
    </source>
</evidence>
<keyword evidence="9 14" id="KW-0560">Oxidoreductase</keyword>
<dbReference type="PROSITE" id="PS00086">
    <property type="entry name" value="CYTOCHROME_P450"/>
    <property type="match status" value="1"/>
</dbReference>
<comment type="subcellular location">
    <subcellularLocation>
        <location evidence="3">Endoplasmic reticulum membrane</location>
        <topology evidence="3">Peripheral membrane protein</topology>
    </subcellularLocation>
    <subcellularLocation>
        <location evidence="2">Microsome membrane</location>
        <topology evidence="2">Peripheral membrane protein</topology>
    </subcellularLocation>
</comment>
<reference evidence="16" key="1">
    <citation type="submission" date="2018-12" db="EMBL/GenBank/DDBJ databases">
        <authorList>
            <person name="Feng K."/>
        </authorList>
    </citation>
    <scope>NUCLEOTIDE SEQUENCE</scope>
</reference>
<keyword evidence="12 15" id="KW-0472">Membrane</keyword>
<dbReference type="PRINTS" id="PR00463">
    <property type="entry name" value="EP450I"/>
</dbReference>
<keyword evidence="7" id="KW-0256">Endoplasmic reticulum</keyword>
<dbReference type="GO" id="GO:0005789">
    <property type="term" value="C:endoplasmic reticulum membrane"/>
    <property type="evidence" value="ECO:0007669"/>
    <property type="project" value="UniProtKB-SubCell"/>
</dbReference>
<protein>
    <submittedName>
        <fullName evidence="16">Cytochrome P450</fullName>
    </submittedName>
</protein>
<keyword evidence="6 13" id="KW-0479">Metal-binding</keyword>
<evidence type="ECO:0000256" key="6">
    <source>
        <dbReference type="ARBA" id="ARBA00022723"/>
    </source>
</evidence>
<evidence type="ECO:0000256" key="12">
    <source>
        <dbReference type="ARBA" id="ARBA00023136"/>
    </source>
</evidence>
<evidence type="ECO:0000256" key="10">
    <source>
        <dbReference type="ARBA" id="ARBA00023004"/>
    </source>
</evidence>
<dbReference type="EMBL" id="MK320928">
    <property type="protein sequence ID" value="QEG47549.1"/>
    <property type="molecule type" value="mRNA"/>
</dbReference>
<dbReference type="InterPro" id="IPR017972">
    <property type="entry name" value="Cyt_P450_CS"/>
</dbReference>
<dbReference type="InterPro" id="IPR001128">
    <property type="entry name" value="Cyt_P450"/>
</dbReference>
<proteinExistence type="evidence at transcript level"/>
<evidence type="ECO:0000256" key="5">
    <source>
        <dbReference type="ARBA" id="ARBA00022617"/>
    </source>
</evidence>
<dbReference type="PANTHER" id="PTHR24292:SF54">
    <property type="entry name" value="CYP9F3-RELATED"/>
    <property type="match status" value="1"/>
</dbReference>
<keyword evidence="5 13" id="KW-0349">Heme</keyword>
<dbReference type="InterPro" id="IPR036396">
    <property type="entry name" value="Cyt_P450_sf"/>
</dbReference>
<dbReference type="Gene3D" id="1.10.630.10">
    <property type="entry name" value="Cytochrome P450"/>
    <property type="match status" value="1"/>
</dbReference>